<dbReference type="KEGG" id="cuo:CUROG_01470"/>
<sequence>MKAGCIHGWLKPARCTVGQSRLHARLAKTRRMHGQRKPAARDRSFGTVGSMFGLFGKNGSNKDEASRTTADDLGTAYADGDDPAATIRNGLGEAMLAALVGKQESMGEYSYAQEFLPGIYCYLAADRKGEYHLLKDHEIPGPLDSDPFAGQLPEAPTIFHIARRATRDQVKEKFTVMGVDGTEIAMLTSGVPFGAVLATDVDDLRTITETPDYGHGHVIAMPWTNAVMIYPVKEGCSAQDLVTMSQVAMQAMQNGEQPLSPFMYWHKEGHYLPLSAVQGDQLGLNVPMEFPIARDTNGQPIRDNPPADHGLGSN</sequence>
<protein>
    <submittedName>
        <fullName evidence="2">Uncharacterized protein</fullName>
    </submittedName>
</protein>
<proteinExistence type="predicted"/>
<dbReference type="AlphaFoldDB" id="A0A5J6Z3Y7"/>
<accession>A0A5J6Z3Y7</accession>
<evidence type="ECO:0000256" key="1">
    <source>
        <dbReference type="SAM" id="MobiDB-lite"/>
    </source>
</evidence>
<keyword evidence="3" id="KW-1185">Reference proteome</keyword>
<evidence type="ECO:0000313" key="2">
    <source>
        <dbReference type="EMBL" id="QFQ01694.1"/>
    </source>
</evidence>
<name>A0A5J6Z3Y7_9CORY</name>
<reference evidence="3" key="1">
    <citation type="submission" date="2019-10" db="EMBL/GenBank/DDBJ databases">
        <title>Complete genome sequence of Corynebacterium urogenitalis DSM 108747, isolated from the genital tract of a cow.</title>
        <authorList>
            <person name="Ruckert C."/>
            <person name="Ballas P."/>
            <person name="Wagener K."/>
            <person name="Drillich M."/>
            <person name="Kaempfer P."/>
            <person name="Busse H.-J."/>
            <person name="Ehling-Schulz M."/>
        </authorList>
    </citation>
    <scope>NUCLEOTIDE SEQUENCE [LARGE SCALE GENOMIC DNA]</scope>
    <source>
        <strain evidence="3">LMM 1652</strain>
    </source>
</reference>
<organism evidence="2 3">
    <name type="scientific">Corynebacterium urogenitale</name>
    <dbReference type="NCBI Taxonomy" id="2487892"/>
    <lineage>
        <taxon>Bacteria</taxon>
        <taxon>Bacillati</taxon>
        <taxon>Actinomycetota</taxon>
        <taxon>Actinomycetes</taxon>
        <taxon>Mycobacteriales</taxon>
        <taxon>Corynebacteriaceae</taxon>
        <taxon>Corynebacterium</taxon>
    </lineage>
</organism>
<evidence type="ECO:0000313" key="3">
    <source>
        <dbReference type="Proteomes" id="UP000326711"/>
    </source>
</evidence>
<dbReference type="EMBL" id="CP045032">
    <property type="protein sequence ID" value="QFQ01694.1"/>
    <property type="molecule type" value="Genomic_DNA"/>
</dbReference>
<feature type="region of interest" description="Disordered" evidence="1">
    <location>
        <begin position="293"/>
        <end position="314"/>
    </location>
</feature>
<dbReference type="Proteomes" id="UP000326711">
    <property type="component" value="Chromosome"/>
</dbReference>
<gene>
    <name evidence="2" type="ORF">CUROG_01470</name>
</gene>